<protein>
    <recommendedName>
        <fullName evidence="2">DUF7730 domain-containing protein</fullName>
    </recommendedName>
</protein>
<sequence>MPDTSIPPKDRCPLLELPAELRNELYEFLFVYGVIRIQGDRCDKACYQNGIGSNKGKGCHFSLPAVEEVLCKGDDELGCNERSGSPAVALFRACRQLYEEAAPVLYFRNMFLFDQCRHECQVVVLNNDIYTSATPGAVVFLKRLSPHVKDRIKKIKIVLGLYNSGLLRDFASREEPMNFWSIMDQEISLDHLSITHRGWPENMQNGQCLWETKFLLSTRSVKRFSLEMWATTEDTTFWAQSLVSFAAIFRSCILKGNESFNTANIVVHNRHFVTCFRPWHGQDGKRRVVFQRSKERLLVARCDDDDTGQSYLTPAERLSPLFRGSHQESILPSFLTIRGLLYPFQSPPTYDEFRKQTLRVTFPYGEPSFLPPFFIPNDYKDDDDGENESLNEVDVSSEPDIFILPKVQELLTTCKTVAQVATSSSWLISKETVNYAEADNDEEDEEEEEEEEEEDDDDESDSENDEDYAEGF</sequence>
<evidence type="ECO:0000259" key="2">
    <source>
        <dbReference type="Pfam" id="PF24864"/>
    </source>
</evidence>
<gene>
    <name evidence="3" type="ORF">IWX46DRAFT_655195</name>
</gene>
<proteinExistence type="predicted"/>
<evidence type="ECO:0000313" key="3">
    <source>
        <dbReference type="EMBL" id="KAK7548831.1"/>
    </source>
</evidence>
<dbReference type="PANTHER" id="PTHR42085">
    <property type="entry name" value="F-BOX DOMAIN-CONTAINING PROTEIN"/>
    <property type="match status" value="1"/>
</dbReference>
<dbReference type="Pfam" id="PF24864">
    <property type="entry name" value="DUF7730"/>
    <property type="match status" value="1"/>
</dbReference>
<evidence type="ECO:0000313" key="4">
    <source>
        <dbReference type="Proteomes" id="UP001365128"/>
    </source>
</evidence>
<dbReference type="PANTHER" id="PTHR42085:SF1">
    <property type="entry name" value="F-BOX DOMAIN-CONTAINING PROTEIN"/>
    <property type="match status" value="1"/>
</dbReference>
<evidence type="ECO:0000256" key="1">
    <source>
        <dbReference type="SAM" id="MobiDB-lite"/>
    </source>
</evidence>
<comment type="caution">
    <text evidence="3">The sequence shown here is derived from an EMBL/GenBank/DDBJ whole genome shotgun (WGS) entry which is preliminary data.</text>
</comment>
<keyword evidence="4" id="KW-1185">Reference proteome</keyword>
<dbReference type="EMBL" id="JBBPDW010000010">
    <property type="protein sequence ID" value="KAK7548831.1"/>
    <property type="molecule type" value="Genomic_DNA"/>
</dbReference>
<feature type="domain" description="DUF7730" evidence="2">
    <location>
        <begin position="9"/>
        <end position="118"/>
    </location>
</feature>
<name>A0ABR1MIQ3_9PEZI</name>
<feature type="region of interest" description="Disordered" evidence="1">
    <location>
        <begin position="431"/>
        <end position="472"/>
    </location>
</feature>
<reference evidence="3 4" key="1">
    <citation type="submission" date="2024-04" db="EMBL/GenBank/DDBJ databases">
        <title>Phyllosticta paracitricarpa is synonymous to the EU quarantine fungus P. citricarpa based on phylogenomic analyses.</title>
        <authorList>
            <consortium name="Lawrence Berkeley National Laboratory"/>
            <person name="Van Ingen-Buijs V.A."/>
            <person name="Van Westerhoven A.C."/>
            <person name="Haridas S."/>
            <person name="Skiadas P."/>
            <person name="Martin F."/>
            <person name="Groenewald J.Z."/>
            <person name="Crous P.W."/>
            <person name="Seidl M.F."/>
        </authorList>
    </citation>
    <scope>NUCLEOTIDE SEQUENCE [LARGE SCALE GENOMIC DNA]</scope>
    <source>
        <strain evidence="3 4">CBS 122670</strain>
    </source>
</reference>
<organism evidence="3 4">
    <name type="scientific">Phyllosticta citricarpa</name>
    <dbReference type="NCBI Taxonomy" id="55181"/>
    <lineage>
        <taxon>Eukaryota</taxon>
        <taxon>Fungi</taxon>
        <taxon>Dikarya</taxon>
        <taxon>Ascomycota</taxon>
        <taxon>Pezizomycotina</taxon>
        <taxon>Dothideomycetes</taxon>
        <taxon>Dothideomycetes incertae sedis</taxon>
        <taxon>Botryosphaeriales</taxon>
        <taxon>Phyllostictaceae</taxon>
        <taxon>Phyllosticta</taxon>
    </lineage>
</organism>
<dbReference type="InterPro" id="IPR056632">
    <property type="entry name" value="DUF7730"/>
</dbReference>
<accession>A0ABR1MIQ3</accession>
<feature type="compositionally biased region" description="Acidic residues" evidence="1">
    <location>
        <begin position="438"/>
        <end position="472"/>
    </location>
</feature>
<dbReference type="InterPro" id="IPR038883">
    <property type="entry name" value="AN11006-like"/>
</dbReference>
<dbReference type="Proteomes" id="UP001365128">
    <property type="component" value="Unassembled WGS sequence"/>
</dbReference>